<name>A0A9W6CLP5_XANFL</name>
<gene>
    <name evidence="2" type="ORF">GGQ86_001630</name>
    <name evidence="1" type="ORF">XFLAVUS301_11160</name>
</gene>
<dbReference type="AlphaFoldDB" id="A0A9W6CLP5"/>
<evidence type="ECO:0000313" key="4">
    <source>
        <dbReference type="Proteomes" id="UP001245370"/>
    </source>
</evidence>
<dbReference type="InterPro" id="IPR038444">
    <property type="entry name" value="DUF465_sf"/>
</dbReference>
<dbReference type="Proteomes" id="UP001245370">
    <property type="component" value="Unassembled WGS sequence"/>
</dbReference>
<evidence type="ECO:0000313" key="3">
    <source>
        <dbReference type="Proteomes" id="UP001144397"/>
    </source>
</evidence>
<evidence type="ECO:0000313" key="2">
    <source>
        <dbReference type="EMBL" id="MDR6333166.1"/>
    </source>
</evidence>
<accession>A0A9W6CLP5</accession>
<comment type="caution">
    <text evidence="1">The sequence shown here is derived from an EMBL/GenBank/DDBJ whole genome shotgun (WGS) entry which is preliminary data.</text>
</comment>
<sequence length="77" mass="9279">MDQFMKSLTTRHSLIEEEISSEQTRPEPDRTRVLALKKMKLRLRDQIEYLRREGADMARVVVVRRKRWAEMPLKPAR</sequence>
<dbReference type="InterPro" id="IPR007420">
    <property type="entry name" value="DUF465"/>
</dbReference>
<proteinExistence type="predicted"/>
<dbReference type="Pfam" id="PF04325">
    <property type="entry name" value="DUF465"/>
    <property type="match status" value="1"/>
</dbReference>
<dbReference type="Gene3D" id="6.10.280.50">
    <property type="match status" value="1"/>
</dbReference>
<reference evidence="2 4" key="2">
    <citation type="submission" date="2023-07" db="EMBL/GenBank/DDBJ databases">
        <title>Genomic Encyclopedia of Type Strains, Phase IV (KMG-IV): sequencing the most valuable type-strain genomes for metagenomic binning, comparative biology and taxonomic classification.</title>
        <authorList>
            <person name="Goeker M."/>
        </authorList>
    </citation>
    <scope>NUCLEOTIDE SEQUENCE [LARGE SCALE GENOMIC DNA]</scope>
    <source>
        <strain evidence="2 4">DSM 338</strain>
    </source>
</reference>
<dbReference type="EMBL" id="JAVDPY010000002">
    <property type="protein sequence ID" value="MDR6333166.1"/>
    <property type="molecule type" value="Genomic_DNA"/>
</dbReference>
<organism evidence="1 3">
    <name type="scientific">Xanthobacter flavus</name>
    <dbReference type="NCBI Taxonomy" id="281"/>
    <lineage>
        <taxon>Bacteria</taxon>
        <taxon>Pseudomonadati</taxon>
        <taxon>Pseudomonadota</taxon>
        <taxon>Alphaproteobacteria</taxon>
        <taxon>Hyphomicrobiales</taxon>
        <taxon>Xanthobacteraceae</taxon>
        <taxon>Xanthobacter</taxon>
    </lineage>
</organism>
<evidence type="ECO:0008006" key="5">
    <source>
        <dbReference type="Google" id="ProtNLM"/>
    </source>
</evidence>
<dbReference type="GeneID" id="95761909"/>
<reference evidence="1" key="1">
    <citation type="submission" date="2022-12" db="EMBL/GenBank/DDBJ databases">
        <title>Reference genome sequencing for broad-spectrum identification of bacterial and archaeal isolates by mass spectrometry.</title>
        <authorList>
            <person name="Sekiguchi Y."/>
            <person name="Tourlousse D.M."/>
        </authorList>
    </citation>
    <scope>NUCLEOTIDE SEQUENCE</scope>
    <source>
        <strain evidence="1">301</strain>
    </source>
</reference>
<evidence type="ECO:0000313" key="1">
    <source>
        <dbReference type="EMBL" id="GLI21442.1"/>
    </source>
</evidence>
<dbReference type="Proteomes" id="UP001144397">
    <property type="component" value="Unassembled WGS sequence"/>
</dbReference>
<keyword evidence="4" id="KW-1185">Reference proteome</keyword>
<protein>
    <recommendedName>
        <fullName evidence="5">DUF465 domain-containing protein</fullName>
    </recommendedName>
</protein>
<dbReference type="EMBL" id="BSDO01000001">
    <property type="protein sequence ID" value="GLI21442.1"/>
    <property type="molecule type" value="Genomic_DNA"/>
</dbReference>
<dbReference type="RefSeq" id="WP_169121718.1">
    <property type="nucleotide sequence ID" value="NZ_BSDO01000001.1"/>
</dbReference>